<dbReference type="OrthoDB" id="9778690at2"/>
<comment type="pathway">
    <text evidence="1">Antibiotic biosynthesis.</text>
</comment>
<dbReference type="InterPro" id="IPR036736">
    <property type="entry name" value="ACP-like_sf"/>
</dbReference>
<protein>
    <submittedName>
        <fullName evidence="13">SDR family NAD(P)-dependent oxidoreductase</fullName>
    </submittedName>
</protein>
<dbReference type="PROSITE" id="PS52004">
    <property type="entry name" value="KS3_2"/>
    <property type="match status" value="1"/>
</dbReference>
<dbReference type="SUPFAM" id="SSF52151">
    <property type="entry name" value="FabD/lysophospholipase-like"/>
    <property type="match status" value="1"/>
</dbReference>
<dbReference type="InterPro" id="IPR016035">
    <property type="entry name" value="Acyl_Trfase/lysoPLipase"/>
</dbReference>
<dbReference type="SUPFAM" id="SSF47336">
    <property type="entry name" value="ACP-like"/>
    <property type="match status" value="2"/>
</dbReference>
<dbReference type="InterPro" id="IPR016036">
    <property type="entry name" value="Malonyl_transacylase_ACP-bd"/>
</dbReference>
<feature type="domain" description="Carrier" evidence="10">
    <location>
        <begin position="2337"/>
        <end position="2412"/>
    </location>
</feature>
<evidence type="ECO:0000259" key="12">
    <source>
        <dbReference type="PROSITE" id="PS52019"/>
    </source>
</evidence>
<dbReference type="InterPro" id="IPR049552">
    <property type="entry name" value="PKS_DH_N"/>
</dbReference>
<proteinExistence type="predicted"/>
<dbReference type="InterPro" id="IPR018201">
    <property type="entry name" value="Ketoacyl_synth_AS"/>
</dbReference>
<evidence type="ECO:0000256" key="7">
    <source>
        <dbReference type="ARBA" id="ARBA00023315"/>
    </source>
</evidence>
<organism evidence="13 14">
    <name type="scientific">Streptomyces hainanensis</name>
    <dbReference type="NCBI Taxonomy" id="402648"/>
    <lineage>
        <taxon>Bacteria</taxon>
        <taxon>Bacillati</taxon>
        <taxon>Actinomycetota</taxon>
        <taxon>Actinomycetes</taxon>
        <taxon>Kitasatosporales</taxon>
        <taxon>Streptomycetaceae</taxon>
        <taxon>Streptomyces</taxon>
    </lineage>
</organism>
<dbReference type="CDD" id="cd08952">
    <property type="entry name" value="KR_1_SDR_x"/>
    <property type="match status" value="1"/>
</dbReference>
<feature type="region of interest" description="Disordered" evidence="9">
    <location>
        <begin position="246"/>
        <end position="265"/>
    </location>
</feature>
<dbReference type="GO" id="GO:0006633">
    <property type="term" value="P:fatty acid biosynthetic process"/>
    <property type="evidence" value="ECO:0007669"/>
    <property type="project" value="InterPro"/>
</dbReference>
<dbReference type="SMART" id="SM00823">
    <property type="entry name" value="PKS_PP"/>
    <property type="match status" value="2"/>
</dbReference>
<dbReference type="Pfam" id="PF21089">
    <property type="entry name" value="PKS_DH_N"/>
    <property type="match status" value="1"/>
</dbReference>
<feature type="active site" description="Proton acceptor; for dehydratase activity" evidence="8">
    <location>
        <position position="1597"/>
    </location>
</feature>
<dbReference type="Pfam" id="PF16197">
    <property type="entry name" value="KAsynt_C_assoc"/>
    <property type="match status" value="1"/>
</dbReference>
<dbReference type="Pfam" id="PF00109">
    <property type="entry name" value="ketoacyl-synt"/>
    <property type="match status" value="1"/>
</dbReference>
<dbReference type="InterPro" id="IPR014031">
    <property type="entry name" value="Ketoacyl_synth_C"/>
</dbReference>
<dbReference type="InterPro" id="IPR049900">
    <property type="entry name" value="PKS_mFAS_DH"/>
</dbReference>
<evidence type="ECO:0000259" key="11">
    <source>
        <dbReference type="PROSITE" id="PS52004"/>
    </source>
</evidence>
<dbReference type="SMART" id="SM01294">
    <property type="entry name" value="PKS_PP_betabranch"/>
    <property type="match status" value="1"/>
</dbReference>
<dbReference type="Gene3D" id="3.40.366.10">
    <property type="entry name" value="Malonyl-Coenzyme A Acyl Carrier Protein, domain 2"/>
    <property type="match status" value="1"/>
</dbReference>
<feature type="region of interest" description="C-terminal hotdog fold" evidence="8">
    <location>
        <begin position="1711"/>
        <end position="1853"/>
    </location>
</feature>
<feature type="region of interest" description="N-terminal hotdog fold" evidence="8">
    <location>
        <begin position="1565"/>
        <end position="1696"/>
    </location>
</feature>
<dbReference type="Pfam" id="PF00550">
    <property type="entry name" value="PP-binding"/>
    <property type="match status" value="2"/>
</dbReference>
<dbReference type="PROSITE" id="PS52019">
    <property type="entry name" value="PKS_MFAS_DH"/>
    <property type="match status" value="1"/>
</dbReference>
<dbReference type="InterPro" id="IPR014043">
    <property type="entry name" value="Acyl_transferase_dom"/>
</dbReference>
<feature type="domain" description="Ketosynthase family 3 (KS3)" evidence="11">
    <location>
        <begin position="646"/>
        <end position="1072"/>
    </location>
</feature>
<keyword evidence="14" id="KW-1185">Reference proteome</keyword>
<evidence type="ECO:0000256" key="2">
    <source>
        <dbReference type="ARBA" id="ARBA00022450"/>
    </source>
</evidence>
<dbReference type="CDD" id="cd08956">
    <property type="entry name" value="KR_3_FAS_SDR_x"/>
    <property type="match status" value="1"/>
</dbReference>
<dbReference type="Pfam" id="PF08659">
    <property type="entry name" value="KR"/>
    <property type="match status" value="2"/>
</dbReference>
<feature type="region of interest" description="Disordered" evidence="9">
    <location>
        <begin position="2413"/>
        <end position="2441"/>
    </location>
</feature>
<accession>A0A4R4TG31</accession>
<dbReference type="InterPro" id="IPR042104">
    <property type="entry name" value="PKS_dehydratase_sf"/>
</dbReference>
<keyword evidence="3" id="KW-0597">Phosphoprotein</keyword>
<dbReference type="Proteomes" id="UP000295345">
    <property type="component" value="Unassembled WGS sequence"/>
</dbReference>
<dbReference type="InterPro" id="IPR009081">
    <property type="entry name" value="PP-bd_ACP"/>
</dbReference>
<dbReference type="InterPro" id="IPR032821">
    <property type="entry name" value="PKS_assoc"/>
</dbReference>
<keyword evidence="2" id="KW-0596">Phosphopantetheine</keyword>
<dbReference type="SUPFAM" id="SSF51735">
    <property type="entry name" value="NAD(P)-binding Rossmann-fold domains"/>
    <property type="match status" value="4"/>
</dbReference>
<comment type="caution">
    <text evidence="13">The sequence shown here is derived from an EMBL/GenBank/DDBJ whole genome shotgun (WGS) entry which is preliminary data.</text>
</comment>
<sequence>SQAEGGASGALAAVLPALAAWRRESDARTTIDGWRHRVVWHPVTPPAAELSGRWPLLTPLGDRFGRAAEEVADALRAGGAEPVVLPVATGGTDRAALAAALRTAGVEEAAGVLSLLALDETTNPDDPAAVPAGLPATLALAQALGETGGTAPLWCVTRGAVSIGRSDRSISPRQAMSWGLGRVLALELPDRWGGLVDLPARLDERSGARLASVLARPVTAGDPAAEDQVALRGSGVFARRLLPHARAADPGRPAPPEGPALITGGTGAVGRHLARRLAGAGVGHLVLTGRRGPRAPGAAEFVAELRDLGATAEIVACDTADREALAALVGDLADRGTPIRSVFHAAGMGTTVPLEQAGPEHLAEAARAKAAGAAHLDELFGPDSGVTAFALFSSGAAVWGGGHQGPYAAANAYLDALAADRRARGLPATSVAWGLWDAEGMGAGETGALLRRRGMLPMDPELATRALLEALADGETELVVAGVDWDPFATGFTAARPSPLLSALPDRRATWPAAHSASESRSAAGESAADAFAGRFAAAAPTERQALALDLVRGRAAQVLGHEGPAAIAGDLAFRDAGFDSLTAVELRNRLAEATGLRLPTTVVFDHPTPEALAAHLTTALLGTPAEAAAQAPPGAAAGLPPADEAEPVAVVAMGCRFPGGVASAEDLWRLVAAGEDAMTGLPDDRDWDLATLLDPDPTRPGASRAHHGGFLDDVAGFDAGFFGIGPREAVTTDPQQRLVLETAWETLERAGVDPDGLRGSRTAVYVGVVGQDYAERLQQPADEVVGYRITGGSGALVSGRLAYTLGLEGPAVTVDTACSSSLVAIHLACRSLRSGESDLALAGGVTVMCAPTPFVEFSRQGGMSSDGRCHSFAASADGTGWGEGVGLVLLERLSDAVRNGHPVLAVVRGSALNQDGASNGLTAPNGPAQERVIRAALADARLAPADVDVVEAHGTATTLGDPIEAGALLAAYGRERPTARPLWLGTVKSNIGHTQAAAGVAGVIKLVMALHHAHLPRTLHVDRPTPHVDWSAGAVRLLTEERDWPASGRPRRGAVSAFGISGTNAHLILEQAPEHQPATVDDPPRARGPLLFPVSGRGLPALRAQAGRLRAHLADHPGRALPDLAHSLAHTRAQLSHRAVVVADDRAGLESALDALTAGAPHPRATTGVARTGRRVAFLLTGQGSQRPGMGRELYAAHPGFAAALDEVCAHLDPHLERPLLPLLLAEEGSPEAASLDRTEYAQPALFALQVALHRLVTEHGVHPDQLLGHSIGGLTAVHLAGALPLPDAARLVAARGRLMQAQPAGGAMVAVEAAEDEVLPALPDRVAVAAVNGPKAVVLSGDEDAVLRAAADWAARGRRTRRLRVGHAFHSPHMDGMLAEFEREAAGCAWTRPRVPVVSDLTGRPLTAEEIASPGYWARHARQAVRFADGVLTLRGQGMTACLELGPDAVLTSMAGDCLPPPAEGEEAPLLVPLLRTPRPEPRAVATALAALHTHGVPLDWAAVQGAGRTVALPTYAFQRERYWLTARQPAAHSTSSTSSSTSATASAAGSPASTDGRPPFDHPVLTGATRLADTGGWLFTGRLAPREQPWLSDHAVRGTVVVPGLALLELVLLAGRETGGDLVEELTFQNPIVLDADDAVLVQIVVGAPDAGGRRRVGVHSRPADTARAEPLAAKEPWTRNATGVLTAGPADADEALPDLREWPPAGAEAVDVSLLYERLAGRGYTFGPAFRSLRAAWRRGDEWFTEVRLPDEHAGEAPRYGIHPAMLDSAGHVQLEAFGHGGGTAAGGVPILFAVEDVRLRATGARTLRARLTARTVDGIRMELADGDGEPVAVVGTLAVRAIAPGTLRTAGGHVDSLYEQRWTPVDRRVDAAGPPAWVTVGEVPAALAGTGAAVTGHRDPAALGRAVAAGGPAPGDVWFFGRDPGAAPGDPAAAAHHAAARALEVARAWLADDRLGASRLVAVTRGAFAAVPGDDVPAPDQATVWGLLRAAQREHPGRFVLVDVDEDPASWRALPGTVRGGEPQYAVRAGRTHLPRLAPATPGAGPGRRLDPDGTVLVTGGTGALARALARHLVVAHGARHLLLLSRRGAAAPDATRTVTELAGLGATVRVVACDAADRDRLAAALAGIPGEHPLTAVIHAAGVLDDGLLADLTPDRLAHALRAKVDAAVHLDELTRDADLTDFVLFSSAAAVLGNPGQANYGAANAFLDALAQHRVARGRPARSLAWGPWAGDGMAGRLAEADLRRMRQTGVAPLEPEEALSLFDAARLAGAALLVPLRVVTPADDGRAVPPPLRDLVAASAPREPAAAAAPPPAEPADRWAALPAEERDAEVLELVRTLVATVLGHGGAEAVDPAAPLLELGVNSLMAVELRNHLSAATGQRLPTTLVFEAPTAAALARRLAAGLDHHAPEPTGPEAAGTEDHGAVTEASDVFDPSVTVPAPLLQLEPLS</sequence>
<dbReference type="SMART" id="SM00825">
    <property type="entry name" value="PKS_KS"/>
    <property type="match status" value="1"/>
</dbReference>
<feature type="compositionally biased region" description="Low complexity" evidence="9">
    <location>
        <begin position="1535"/>
        <end position="1557"/>
    </location>
</feature>
<dbReference type="InterPro" id="IPR016039">
    <property type="entry name" value="Thiolase-like"/>
</dbReference>
<feature type="region of interest" description="Disordered" evidence="9">
    <location>
        <begin position="1535"/>
        <end position="1567"/>
    </location>
</feature>
<dbReference type="SMART" id="SM00826">
    <property type="entry name" value="PKS_DH"/>
    <property type="match status" value="1"/>
</dbReference>
<dbReference type="SMART" id="SM00822">
    <property type="entry name" value="PKS_KR"/>
    <property type="match status" value="2"/>
</dbReference>
<dbReference type="GO" id="GO:0033068">
    <property type="term" value="P:macrolide biosynthetic process"/>
    <property type="evidence" value="ECO:0007669"/>
    <property type="project" value="UniProtKB-ARBA"/>
</dbReference>
<dbReference type="GO" id="GO:0031177">
    <property type="term" value="F:phosphopantetheine binding"/>
    <property type="evidence" value="ECO:0007669"/>
    <property type="project" value="InterPro"/>
</dbReference>
<dbReference type="InterPro" id="IPR055123">
    <property type="entry name" value="SpnB-like_Rossmann"/>
</dbReference>
<keyword evidence="7" id="KW-0012">Acyltransferase</keyword>
<dbReference type="Gene3D" id="3.40.50.720">
    <property type="entry name" value="NAD(P)-binding Rossmann-like Domain"/>
    <property type="match status" value="2"/>
</dbReference>
<dbReference type="PROSITE" id="PS00012">
    <property type="entry name" value="PHOSPHOPANTETHEINE"/>
    <property type="match status" value="2"/>
</dbReference>
<reference evidence="13 14" key="1">
    <citation type="submission" date="2019-03" db="EMBL/GenBank/DDBJ databases">
        <title>Draft genome sequences of novel Actinobacteria.</title>
        <authorList>
            <person name="Sahin N."/>
            <person name="Ay H."/>
            <person name="Saygin H."/>
        </authorList>
    </citation>
    <scope>NUCLEOTIDE SEQUENCE [LARGE SCALE GENOMIC DNA]</scope>
    <source>
        <strain evidence="13 14">DSM 41900</strain>
    </source>
</reference>
<evidence type="ECO:0000256" key="1">
    <source>
        <dbReference type="ARBA" id="ARBA00004792"/>
    </source>
</evidence>
<evidence type="ECO:0000256" key="8">
    <source>
        <dbReference type="PROSITE-ProRule" id="PRU01363"/>
    </source>
</evidence>
<dbReference type="InterPro" id="IPR057326">
    <property type="entry name" value="KR_dom"/>
</dbReference>
<dbReference type="InterPro" id="IPR020807">
    <property type="entry name" value="PKS_DH"/>
</dbReference>
<dbReference type="InterPro" id="IPR020806">
    <property type="entry name" value="PKS_PP-bd"/>
</dbReference>
<dbReference type="CDD" id="cd00833">
    <property type="entry name" value="PKS"/>
    <property type="match status" value="1"/>
</dbReference>
<dbReference type="Gene3D" id="1.10.1200.10">
    <property type="entry name" value="ACP-like"/>
    <property type="match status" value="2"/>
</dbReference>
<evidence type="ECO:0000256" key="6">
    <source>
        <dbReference type="ARBA" id="ARBA00023268"/>
    </source>
</evidence>
<dbReference type="InterPro" id="IPR014030">
    <property type="entry name" value="Ketoacyl_synth_N"/>
</dbReference>
<dbReference type="SUPFAM" id="SSF55048">
    <property type="entry name" value="Probable ACP-binding domain of malonyl-CoA ACP transacylase"/>
    <property type="match status" value="1"/>
</dbReference>
<keyword evidence="5" id="KW-0045">Antibiotic biosynthesis</keyword>
<evidence type="ECO:0000313" key="14">
    <source>
        <dbReference type="Proteomes" id="UP000295345"/>
    </source>
</evidence>
<gene>
    <name evidence="13" type="ORF">E1283_17680</name>
</gene>
<feature type="domain" description="Carrier" evidence="10">
    <location>
        <begin position="546"/>
        <end position="621"/>
    </location>
</feature>
<name>A0A4R4TG31_9ACTN</name>
<dbReference type="Gene3D" id="3.10.129.110">
    <property type="entry name" value="Polyketide synthase dehydratase"/>
    <property type="match status" value="1"/>
</dbReference>
<evidence type="ECO:0000313" key="13">
    <source>
        <dbReference type="EMBL" id="TDC73903.1"/>
    </source>
</evidence>
<dbReference type="InterPro" id="IPR013968">
    <property type="entry name" value="PKS_KR"/>
</dbReference>
<dbReference type="InterPro" id="IPR036291">
    <property type="entry name" value="NAD(P)-bd_dom_sf"/>
</dbReference>
<dbReference type="SUPFAM" id="SSF53901">
    <property type="entry name" value="Thiolase-like"/>
    <property type="match status" value="1"/>
</dbReference>
<dbReference type="PROSITE" id="PS00606">
    <property type="entry name" value="KS3_1"/>
    <property type="match status" value="1"/>
</dbReference>
<evidence type="ECO:0000256" key="5">
    <source>
        <dbReference type="ARBA" id="ARBA00023194"/>
    </source>
</evidence>
<feature type="non-terminal residue" evidence="13">
    <location>
        <position position="1"/>
    </location>
</feature>
<dbReference type="Gene3D" id="3.40.47.10">
    <property type="match status" value="1"/>
</dbReference>
<dbReference type="Pfam" id="PF22953">
    <property type="entry name" value="SpnB_Rossmann"/>
    <property type="match status" value="1"/>
</dbReference>
<dbReference type="SMART" id="SM00827">
    <property type="entry name" value="PKS_AT"/>
    <property type="match status" value="1"/>
</dbReference>
<evidence type="ECO:0000256" key="3">
    <source>
        <dbReference type="ARBA" id="ARBA00022553"/>
    </source>
</evidence>
<dbReference type="InterPro" id="IPR006162">
    <property type="entry name" value="Ppantetheine_attach_site"/>
</dbReference>
<dbReference type="Gene3D" id="3.30.70.3290">
    <property type="match status" value="1"/>
</dbReference>
<dbReference type="PANTHER" id="PTHR43775:SF51">
    <property type="entry name" value="INACTIVE PHENOLPHTHIOCEROL SYNTHESIS POLYKETIDE SYNTHASE TYPE I PKS1-RELATED"/>
    <property type="match status" value="1"/>
</dbReference>
<dbReference type="FunFam" id="1.10.1200.10:FF:000007">
    <property type="entry name" value="Probable polyketide synthase pks17"/>
    <property type="match status" value="1"/>
</dbReference>
<dbReference type="GO" id="GO:0004315">
    <property type="term" value="F:3-oxoacyl-[acyl-carrier-protein] synthase activity"/>
    <property type="evidence" value="ECO:0007669"/>
    <property type="project" value="InterPro"/>
</dbReference>
<dbReference type="InterPro" id="IPR001227">
    <property type="entry name" value="Ac_transferase_dom_sf"/>
</dbReference>
<dbReference type="PROSITE" id="PS50075">
    <property type="entry name" value="CARRIER"/>
    <property type="match status" value="2"/>
</dbReference>
<keyword evidence="6" id="KW-0511">Multifunctional enzyme</keyword>
<keyword evidence="4" id="KW-0808">Transferase</keyword>
<dbReference type="Pfam" id="PF02801">
    <property type="entry name" value="Ketoacyl-synt_C"/>
    <property type="match status" value="1"/>
</dbReference>
<dbReference type="InterPro" id="IPR020841">
    <property type="entry name" value="PKS_Beta-ketoAc_synthase_dom"/>
</dbReference>
<dbReference type="EMBL" id="SMKI01000175">
    <property type="protein sequence ID" value="TDC73903.1"/>
    <property type="molecule type" value="Genomic_DNA"/>
</dbReference>
<dbReference type="GO" id="GO:0004312">
    <property type="term" value="F:fatty acid synthase activity"/>
    <property type="evidence" value="ECO:0007669"/>
    <property type="project" value="TreeGrafter"/>
</dbReference>
<dbReference type="FunFam" id="3.40.47.10:FF:000019">
    <property type="entry name" value="Polyketide synthase type I"/>
    <property type="match status" value="1"/>
</dbReference>
<evidence type="ECO:0000259" key="10">
    <source>
        <dbReference type="PROSITE" id="PS50075"/>
    </source>
</evidence>
<feature type="active site" description="Proton donor; for dehydratase activity" evidence="8">
    <location>
        <position position="1772"/>
    </location>
</feature>
<dbReference type="Pfam" id="PF14765">
    <property type="entry name" value="PS-DH"/>
    <property type="match status" value="1"/>
</dbReference>
<evidence type="ECO:0000256" key="4">
    <source>
        <dbReference type="ARBA" id="ARBA00022679"/>
    </source>
</evidence>
<dbReference type="InterPro" id="IPR050091">
    <property type="entry name" value="PKS_NRPS_Biosynth_Enz"/>
</dbReference>
<feature type="domain" description="PKS/mFAS DH" evidence="12">
    <location>
        <begin position="1565"/>
        <end position="1853"/>
    </location>
</feature>
<evidence type="ECO:0000256" key="9">
    <source>
        <dbReference type="SAM" id="MobiDB-lite"/>
    </source>
</evidence>
<dbReference type="InterPro" id="IPR049551">
    <property type="entry name" value="PKS_DH_C"/>
</dbReference>
<dbReference type="PANTHER" id="PTHR43775">
    <property type="entry name" value="FATTY ACID SYNTHASE"/>
    <property type="match status" value="1"/>
</dbReference>
<dbReference type="Pfam" id="PF00698">
    <property type="entry name" value="Acyl_transf_1"/>
    <property type="match status" value="1"/>
</dbReference>